<keyword evidence="7" id="KW-1185">Reference proteome</keyword>
<evidence type="ECO:0000256" key="1">
    <source>
        <dbReference type="ARBA" id="ARBA00009477"/>
    </source>
</evidence>
<dbReference type="InterPro" id="IPR006143">
    <property type="entry name" value="RND_pump_MFP"/>
</dbReference>
<name>E1RAM6_SEDSS</name>
<dbReference type="Pfam" id="PF25917">
    <property type="entry name" value="BSH_RND"/>
    <property type="match status" value="1"/>
</dbReference>
<keyword evidence="2" id="KW-0175">Coiled coil</keyword>
<dbReference type="Proteomes" id="UP000002318">
    <property type="component" value="Chromosome"/>
</dbReference>
<dbReference type="RefSeq" id="WP_013255853.1">
    <property type="nucleotide sequence ID" value="NC_014364.1"/>
</dbReference>
<feature type="compositionally biased region" description="Low complexity" evidence="3">
    <location>
        <begin position="355"/>
        <end position="374"/>
    </location>
</feature>
<accession>E1RAM6</accession>
<feature type="region of interest" description="Disordered" evidence="3">
    <location>
        <begin position="309"/>
        <end position="374"/>
    </location>
</feature>
<dbReference type="GO" id="GO:0015562">
    <property type="term" value="F:efflux transmembrane transporter activity"/>
    <property type="evidence" value="ECO:0007669"/>
    <property type="project" value="TreeGrafter"/>
</dbReference>
<evidence type="ECO:0000313" key="6">
    <source>
        <dbReference type="EMBL" id="ADK82394.1"/>
    </source>
</evidence>
<dbReference type="EMBL" id="CP002116">
    <property type="protein sequence ID" value="ADK82394.1"/>
    <property type="molecule type" value="Genomic_DNA"/>
</dbReference>
<feature type="domain" description="YknX-like beta-barrel" evidence="5">
    <location>
        <begin position="213"/>
        <end position="286"/>
    </location>
</feature>
<feature type="domain" description="Multidrug resistance protein MdtA-like barrel-sandwich hybrid" evidence="4">
    <location>
        <begin position="63"/>
        <end position="201"/>
    </location>
</feature>
<dbReference type="Gene3D" id="1.10.287.470">
    <property type="entry name" value="Helix hairpin bin"/>
    <property type="match status" value="1"/>
</dbReference>
<evidence type="ECO:0000256" key="2">
    <source>
        <dbReference type="SAM" id="Coils"/>
    </source>
</evidence>
<evidence type="ECO:0000256" key="3">
    <source>
        <dbReference type="SAM" id="MobiDB-lite"/>
    </source>
</evidence>
<dbReference type="InterPro" id="IPR058625">
    <property type="entry name" value="MdtA-like_BSH"/>
</dbReference>
<dbReference type="OrthoDB" id="356806at2"/>
<sequence length="426" mass="45977">MKMNLTQQRITKKELLLVMIGFVLLCAGCTEKAAKTHYVFTTIERGDIENTVTSSGTLEAVGTVDVLSQMTGTVEKIYADYNDVVTKGERLIDLNTEILEIQEKEAEASVLEAQATYDHTLLEYNNNAGLHAKNMLSDFDLDTSKMELHIAKAQLMSAEAQLKQINIELEQYALILSPISGIVLERDVEVGDTVVSGTSATTLFSLAKDLSQMEIHVDVDELDISEITKGQEVRFTVDAYAGDTFSGSVRQIRLVPTTEDNVVTYTVIVDADNQENKLLPGMTATVDFLVEQKSNVLLVPNAALRFEPVEEKSEQKASDTASKKGLFSSAMPGGGMGMGGPPGGGPGNRPGGTPPGNAENKAKNAAAPMAPPAENGAEMKNLWYVNEKGEPESIPVMTGVTDGIHTEILGPDNLEGRQIIEKVKVE</sequence>
<organism evidence="6 7">
    <name type="scientific">Sediminispirochaeta smaragdinae (strain DSM 11293 / JCM 15392 / SEBR 4228)</name>
    <name type="common">Spirochaeta smaragdinae</name>
    <dbReference type="NCBI Taxonomy" id="573413"/>
    <lineage>
        <taxon>Bacteria</taxon>
        <taxon>Pseudomonadati</taxon>
        <taxon>Spirochaetota</taxon>
        <taxon>Spirochaetia</taxon>
        <taxon>Spirochaetales</taxon>
        <taxon>Spirochaetaceae</taxon>
        <taxon>Sediminispirochaeta</taxon>
    </lineage>
</organism>
<dbReference type="Gene3D" id="2.40.50.100">
    <property type="match status" value="1"/>
</dbReference>
<dbReference type="PANTHER" id="PTHR30469:SF33">
    <property type="entry name" value="SLR1207 PROTEIN"/>
    <property type="match status" value="1"/>
</dbReference>
<evidence type="ECO:0000313" key="7">
    <source>
        <dbReference type="Proteomes" id="UP000002318"/>
    </source>
</evidence>
<dbReference type="KEGG" id="ssm:Spirs_3298"/>
<gene>
    <name evidence="6" type="ordered locus">Spirs_3298</name>
</gene>
<dbReference type="PANTHER" id="PTHR30469">
    <property type="entry name" value="MULTIDRUG RESISTANCE PROTEIN MDTA"/>
    <property type="match status" value="1"/>
</dbReference>
<proteinExistence type="inferred from homology"/>
<dbReference type="NCBIfam" id="TIGR01730">
    <property type="entry name" value="RND_mfp"/>
    <property type="match status" value="1"/>
</dbReference>
<dbReference type="InterPro" id="IPR058636">
    <property type="entry name" value="Beta-barrel_YknX"/>
</dbReference>
<comment type="similarity">
    <text evidence="1">Belongs to the membrane fusion protein (MFP) (TC 8.A.1) family.</text>
</comment>
<evidence type="ECO:0000259" key="5">
    <source>
        <dbReference type="Pfam" id="PF25990"/>
    </source>
</evidence>
<dbReference type="HOGENOM" id="CLU_018816_14_1_12"/>
<dbReference type="STRING" id="573413.Spirs_3298"/>
<feature type="compositionally biased region" description="Gly residues" evidence="3">
    <location>
        <begin position="332"/>
        <end position="350"/>
    </location>
</feature>
<feature type="coiled-coil region" evidence="2">
    <location>
        <begin position="141"/>
        <end position="175"/>
    </location>
</feature>
<dbReference type="GO" id="GO:1990281">
    <property type="term" value="C:efflux pump complex"/>
    <property type="evidence" value="ECO:0007669"/>
    <property type="project" value="TreeGrafter"/>
</dbReference>
<dbReference type="Pfam" id="PF25990">
    <property type="entry name" value="Beta-barrel_YknX"/>
    <property type="match status" value="1"/>
</dbReference>
<evidence type="ECO:0000259" key="4">
    <source>
        <dbReference type="Pfam" id="PF25917"/>
    </source>
</evidence>
<dbReference type="SUPFAM" id="SSF111369">
    <property type="entry name" value="HlyD-like secretion proteins"/>
    <property type="match status" value="1"/>
</dbReference>
<dbReference type="eggNOG" id="COG0845">
    <property type="taxonomic scope" value="Bacteria"/>
</dbReference>
<reference evidence="6 7" key="1">
    <citation type="journal article" date="2010" name="Stand. Genomic Sci.">
        <title>Complete genome sequence of Spirochaeta smaragdinae type strain (SEBR 4228).</title>
        <authorList>
            <person name="Mavromatis K."/>
            <person name="Yasawong M."/>
            <person name="Chertkov O."/>
            <person name="Lapidus A."/>
            <person name="Lucas S."/>
            <person name="Nolan M."/>
            <person name="Del Rio T.G."/>
            <person name="Tice H."/>
            <person name="Cheng J.F."/>
            <person name="Pitluck S."/>
            <person name="Liolios K."/>
            <person name="Ivanova N."/>
            <person name="Tapia R."/>
            <person name="Han C."/>
            <person name="Bruce D."/>
            <person name="Goodwin L."/>
            <person name="Pati A."/>
            <person name="Chen A."/>
            <person name="Palaniappan K."/>
            <person name="Land M."/>
            <person name="Hauser L."/>
            <person name="Chang Y.J."/>
            <person name="Jeffries C.D."/>
            <person name="Detter J.C."/>
            <person name="Rohde M."/>
            <person name="Brambilla E."/>
            <person name="Spring S."/>
            <person name="Goker M."/>
            <person name="Sikorski J."/>
            <person name="Woyke T."/>
            <person name="Bristow J."/>
            <person name="Eisen J.A."/>
            <person name="Markowitz V."/>
            <person name="Hugenholtz P."/>
            <person name="Klenk H.P."/>
            <person name="Kyrpides N.C."/>
        </authorList>
    </citation>
    <scope>NUCLEOTIDE SEQUENCE [LARGE SCALE GENOMIC DNA]</scope>
    <source>
        <strain evidence="7">DSM 11293 / JCM 15392 / SEBR 4228</strain>
    </source>
</reference>
<dbReference type="Gene3D" id="2.40.30.170">
    <property type="match status" value="1"/>
</dbReference>
<protein>
    <submittedName>
        <fullName evidence="6">Efflux transporter, RND family, MFP subunit</fullName>
    </submittedName>
</protein>
<dbReference type="AlphaFoldDB" id="E1RAM6"/>